<evidence type="ECO:0000313" key="2">
    <source>
        <dbReference type="Proteomes" id="UP000887013"/>
    </source>
</evidence>
<gene>
    <name evidence="1" type="ORF">NPIL_199791</name>
</gene>
<dbReference type="EMBL" id="BMAW01052812">
    <property type="protein sequence ID" value="GFS87561.1"/>
    <property type="molecule type" value="Genomic_DNA"/>
</dbReference>
<comment type="caution">
    <text evidence="1">The sequence shown here is derived from an EMBL/GenBank/DDBJ whole genome shotgun (WGS) entry which is preliminary data.</text>
</comment>
<dbReference type="AlphaFoldDB" id="A0A8X6N0S2"/>
<protein>
    <submittedName>
        <fullName evidence="1">Uncharacterized protein</fullName>
    </submittedName>
</protein>
<proteinExistence type="predicted"/>
<keyword evidence="2" id="KW-1185">Reference proteome</keyword>
<accession>A0A8X6N0S2</accession>
<name>A0A8X6N0S2_NEPPI</name>
<dbReference type="Proteomes" id="UP000887013">
    <property type="component" value="Unassembled WGS sequence"/>
</dbReference>
<evidence type="ECO:0000313" key="1">
    <source>
        <dbReference type="EMBL" id="GFS87561.1"/>
    </source>
</evidence>
<feature type="non-terminal residue" evidence="1">
    <location>
        <position position="75"/>
    </location>
</feature>
<organism evidence="1 2">
    <name type="scientific">Nephila pilipes</name>
    <name type="common">Giant wood spider</name>
    <name type="synonym">Nephila maculata</name>
    <dbReference type="NCBI Taxonomy" id="299642"/>
    <lineage>
        <taxon>Eukaryota</taxon>
        <taxon>Metazoa</taxon>
        <taxon>Ecdysozoa</taxon>
        <taxon>Arthropoda</taxon>
        <taxon>Chelicerata</taxon>
        <taxon>Arachnida</taxon>
        <taxon>Araneae</taxon>
        <taxon>Araneomorphae</taxon>
        <taxon>Entelegynae</taxon>
        <taxon>Araneoidea</taxon>
        <taxon>Nephilidae</taxon>
        <taxon>Nephila</taxon>
    </lineage>
</organism>
<reference evidence="1" key="1">
    <citation type="submission" date="2020-08" db="EMBL/GenBank/DDBJ databases">
        <title>Multicomponent nature underlies the extraordinary mechanical properties of spider dragline silk.</title>
        <authorList>
            <person name="Kono N."/>
            <person name="Nakamura H."/>
            <person name="Mori M."/>
            <person name="Yoshida Y."/>
            <person name="Ohtoshi R."/>
            <person name="Malay A.D."/>
            <person name="Moran D.A.P."/>
            <person name="Tomita M."/>
            <person name="Numata K."/>
            <person name="Arakawa K."/>
        </authorList>
    </citation>
    <scope>NUCLEOTIDE SEQUENCE</scope>
</reference>
<sequence>MNEAFIPTILQGMFVKYGIEICSHSDVKTLEVESKTWLCLMPSERWEESMYRRISEDLYCPSYRKQVLNLVKPLS</sequence>